<dbReference type="OrthoDB" id="1658288at2759"/>
<accession>A0A9W8S4X4</accession>
<comment type="caution">
    <text evidence="2">The sequence shown here is derived from an EMBL/GenBank/DDBJ whole genome shotgun (WGS) entry which is preliminary data.</text>
</comment>
<feature type="compositionally biased region" description="Basic and acidic residues" evidence="1">
    <location>
        <begin position="215"/>
        <end position="224"/>
    </location>
</feature>
<evidence type="ECO:0000313" key="3">
    <source>
        <dbReference type="Proteomes" id="UP001152049"/>
    </source>
</evidence>
<keyword evidence="3" id="KW-1185">Reference proteome</keyword>
<feature type="region of interest" description="Disordered" evidence="1">
    <location>
        <begin position="158"/>
        <end position="241"/>
    </location>
</feature>
<evidence type="ECO:0000256" key="1">
    <source>
        <dbReference type="SAM" id="MobiDB-lite"/>
    </source>
</evidence>
<reference evidence="2" key="1">
    <citation type="submission" date="2022-09" db="EMBL/GenBank/DDBJ databases">
        <title>Fusarium specimens isolated from Avocado Roots.</title>
        <authorList>
            <person name="Stajich J."/>
            <person name="Roper C."/>
            <person name="Heimlech-Rivalta G."/>
        </authorList>
    </citation>
    <scope>NUCLEOTIDE SEQUENCE</scope>
    <source>
        <strain evidence="2">CF00136</strain>
    </source>
</reference>
<feature type="non-terminal residue" evidence="2">
    <location>
        <position position="331"/>
    </location>
</feature>
<proteinExistence type="predicted"/>
<protein>
    <submittedName>
        <fullName evidence="2">Uncharacterized protein</fullName>
    </submittedName>
</protein>
<name>A0A9W8S4X4_9HYPO</name>
<evidence type="ECO:0000313" key="2">
    <source>
        <dbReference type="EMBL" id="KAJ4265285.1"/>
    </source>
</evidence>
<feature type="compositionally biased region" description="Polar residues" evidence="1">
    <location>
        <begin position="158"/>
        <end position="189"/>
    </location>
</feature>
<dbReference type="Proteomes" id="UP001152049">
    <property type="component" value="Unassembled WGS sequence"/>
</dbReference>
<dbReference type="EMBL" id="JAOQAZ010000006">
    <property type="protein sequence ID" value="KAJ4265285.1"/>
    <property type="molecule type" value="Genomic_DNA"/>
</dbReference>
<sequence length="331" mass="35416">MVEPATDTMTEGTQIDITVTRGFSHLLDKCLNSIETSVSSGDLEPAAGRYARHYSTVCSCAAPVYLASGNSVKAKKLFSVAINFARASDSHDRRFMRLLCAFSKSCRRVGDLTTAHEALESALEIAEGICGYTSEETLKIVSQLKAVSEGIDMEQNNRQRAVVASTGSKLNNVDPSNSEPSNTGSNNIDRSTSSSSRTKGGMAAFLFRPRSRSQKSHDAKRVKANDSIVKPSSPPPEYPGIGIDLASQTPKLVSELPALISFEVPYIPSTGFTVGETNESIDPGLALEIFLLNPAIFIPRAGGVAPGIQGTLRLKIKKGEEIANIHLTLQA</sequence>
<gene>
    <name evidence="2" type="ORF">NW762_004570</name>
</gene>
<organism evidence="2 3">
    <name type="scientific">Fusarium torreyae</name>
    <dbReference type="NCBI Taxonomy" id="1237075"/>
    <lineage>
        <taxon>Eukaryota</taxon>
        <taxon>Fungi</taxon>
        <taxon>Dikarya</taxon>
        <taxon>Ascomycota</taxon>
        <taxon>Pezizomycotina</taxon>
        <taxon>Sordariomycetes</taxon>
        <taxon>Hypocreomycetidae</taxon>
        <taxon>Hypocreales</taxon>
        <taxon>Nectriaceae</taxon>
        <taxon>Fusarium</taxon>
    </lineage>
</organism>
<dbReference type="AlphaFoldDB" id="A0A9W8S4X4"/>